<feature type="chain" id="PRO_5025499596" evidence="1">
    <location>
        <begin position="24"/>
        <end position="366"/>
    </location>
</feature>
<dbReference type="GeneID" id="54412469"/>
<gene>
    <name evidence="2" type="ORF">P153DRAFT_407009</name>
</gene>
<evidence type="ECO:0000313" key="2">
    <source>
        <dbReference type="EMBL" id="KAF2126742.1"/>
    </source>
</evidence>
<proteinExistence type="predicted"/>
<dbReference type="Proteomes" id="UP000799771">
    <property type="component" value="Unassembled WGS sequence"/>
</dbReference>
<sequence>MRTPKMKLIFLLLVALFTAISFASPIAADETTDFEEFEDIDGVTADVDAFGALPMDFDNKMDLPVYDRHHDGVLEPGTYWDNGRTVYVIENDPTADEDLNNHRFADLASVASSNADSDAKNFVHKPEFTIGGKVQNVGDLHGQRMWDKMYECLEKVCPVSFGQRWCGKDRPCIIPNIMYVDDNGRHKSNGRLEVYALASRHQPTKNLGAPLHEMTAGVFAVMSERPENCYFKDGSGSKAYKICNIAEHVLVRLPAAGRSTCAYMSIQVKFKGGKTRKNFDCEATKEHVDNFFNIWVRKDFTDGMGVADDEVQPQTFCKMDLETKCFSYPKCWDDWKENYKPKREEMSNPWFWPPVPPSTAQGLCPA</sequence>
<keyword evidence="3" id="KW-1185">Reference proteome</keyword>
<dbReference type="RefSeq" id="XP_033521134.1">
    <property type="nucleotide sequence ID" value="XM_033672037.1"/>
</dbReference>
<evidence type="ECO:0000313" key="3">
    <source>
        <dbReference type="Proteomes" id="UP000799771"/>
    </source>
</evidence>
<dbReference type="AlphaFoldDB" id="A0A6A6A405"/>
<dbReference type="EMBL" id="ML977512">
    <property type="protein sequence ID" value="KAF2126742.1"/>
    <property type="molecule type" value="Genomic_DNA"/>
</dbReference>
<name>A0A6A6A405_9PLEO</name>
<organism evidence="2 3">
    <name type="scientific">Dothidotthia symphoricarpi CBS 119687</name>
    <dbReference type="NCBI Taxonomy" id="1392245"/>
    <lineage>
        <taxon>Eukaryota</taxon>
        <taxon>Fungi</taxon>
        <taxon>Dikarya</taxon>
        <taxon>Ascomycota</taxon>
        <taxon>Pezizomycotina</taxon>
        <taxon>Dothideomycetes</taxon>
        <taxon>Pleosporomycetidae</taxon>
        <taxon>Pleosporales</taxon>
        <taxon>Dothidotthiaceae</taxon>
        <taxon>Dothidotthia</taxon>
    </lineage>
</organism>
<reference evidence="2" key="1">
    <citation type="journal article" date="2020" name="Stud. Mycol.">
        <title>101 Dothideomycetes genomes: a test case for predicting lifestyles and emergence of pathogens.</title>
        <authorList>
            <person name="Haridas S."/>
            <person name="Albert R."/>
            <person name="Binder M."/>
            <person name="Bloem J."/>
            <person name="Labutti K."/>
            <person name="Salamov A."/>
            <person name="Andreopoulos B."/>
            <person name="Baker S."/>
            <person name="Barry K."/>
            <person name="Bills G."/>
            <person name="Bluhm B."/>
            <person name="Cannon C."/>
            <person name="Castanera R."/>
            <person name="Culley D."/>
            <person name="Daum C."/>
            <person name="Ezra D."/>
            <person name="Gonzalez J."/>
            <person name="Henrissat B."/>
            <person name="Kuo A."/>
            <person name="Liang C."/>
            <person name="Lipzen A."/>
            <person name="Lutzoni F."/>
            <person name="Magnuson J."/>
            <person name="Mondo S."/>
            <person name="Nolan M."/>
            <person name="Ohm R."/>
            <person name="Pangilinan J."/>
            <person name="Park H.-J."/>
            <person name="Ramirez L."/>
            <person name="Alfaro M."/>
            <person name="Sun H."/>
            <person name="Tritt A."/>
            <person name="Yoshinaga Y."/>
            <person name="Zwiers L.-H."/>
            <person name="Turgeon B."/>
            <person name="Goodwin S."/>
            <person name="Spatafora J."/>
            <person name="Crous P."/>
            <person name="Grigoriev I."/>
        </authorList>
    </citation>
    <scope>NUCLEOTIDE SEQUENCE</scope>
    <source>
        <strain evidence="2">CBS 119687</strain>
    </source>
</reference>
<feature type="signal peptide" evidence="1">
    <location>
        <begin position="1"/>
        <end position="23"/>
    </location>
</feature>
<keyword evidence="1" id="KW-0732">Signal</keyword>
<accession>A0A6A6A405</accession>
<protein>
    <submittedName>
        <fullName evidence="2">Uncharacterized protein</fullName>
    </submittedName>
</protein>
<evidence type="ECO:0000256" key="1">
    <source>
        <dbReference type="SAM" id="SignalP"/>
    </source>
</evidence>